<sequence>MGSRWGLNRTVGHIYARLYISPEPLCADQIVDALGVARSNVSM</sequence>
<reference evidence="1 2" key="1">
    <citation type="submission" date="2018-02" db="EMBL/GenBank/DDBJ databases">
        <title>Draft genome sequence of Ochrobactrum oryzae found in Brazil.</title>
        <authorList>
            <person name="Cerdeira L."/>
            <person name="Andrade F."/>
            <person name="Zacariotto T."/>
            <person name="Barbosa B."/>
            <person name="Santos S."/>
            <person name="Cassetari V."/>
            <person name="Lincopan N."/>
        </authorList>
    </citation>
    <scope>NUCLEOTIDE SEQUENCE [LARGE SCALE GENOMIC DNA]</scope>
    <source>
        <strain evidence="1 2">OA447</strain>
    </source>
</reference>
<feature type="non-terminal residue" evidence="1">
    <location>
        <position position="43"/>
    </location>
</feature>
<name>A0A2S7IU20_9HYPH</name>
<accession>A0A2S7IU20</accession>
<dbReference type="AlphaFoldDB" id="A0A2S7IU20"/>
<dbReference type="Gene3D" id="1.10.10.10">
    <property type="entry name" value="Winged helix-like DNA-binding domain superfamily/Winged helix DNA-binding domain"/>
    <property type="match status" value="1"/>
</dbReference>
<organism evidence="1 2">
    <name type="scientific">Brucella oryzae</name>
    <dbReference type="NCBI Taxonomy" id="335286"/>
    <lineage>
        <taxon>Bacteria</taxon>
        <taxon>Pseudomonadati</taxon>
        <taxon>Pseudomonadota</taxon>
        <taxon>Alphaproteobacteria</taxon>
        <taxon>Hyphomicrobiales</taxon>
        <taxon>Brucellaceae</taxon>
        <taxon>Brucella/Ochrobactrum group</taxon>
        <taxon>Brucella</taxon>
    </lineage>
</organism>
<comment type="caution">
    <text evidence="1">The sequence shown here is derived from an EMBL/GenBank/DDBJ whole genome shotgun (WGS) entry which is preliminary data.</text>
</comment>
<dbReference type="InterPro" id="IPR036390">
    <property type="entry name" value="WH_DNA-bd_sf"/>
</dbReference>
<protein>
    <submittedName>
        <fullName evidence="1">Transcriptional regulator</fullName>
    </submittedName>
</protein>
<dbReference type="EMBL" id="PTRC01000214">
    <property type="protein sequence ID" value="PQA71466.1"/>
    <property type="molecule type" value="Genomic_DNA"/>
</dbReference>
<evidence type="ECO:0000313" key="1">
    <source>
        <dbReference type="EMBL" id="PQA71466.1"/>
    </source>
</evidence>
<evidence type="ECO:0000313" key="2">
    <source>
        <dbReference type="Proteomes" id="UP000238493"/>
    </source>
</evidence>
<proteinExistence type="predicted"/>
<dbReference type="Proteomes" id="UP000238493">
    <property type="component" value="Unassembled WGS sequence"/>
</dbReference>
<dbReference type="InterPro" id="IPR036388">
    <property type="entry name" value="WH-like_DNA-bd_sf"/>
</dbReference>
<gene>
    <name evidence="1" type="ORF">C3731_22020</name>
</gene>
<keyword evidence="2" id="KW-1185">Reference proteome</keyword>
<dbReference type="SUPFAM" id="SSF46785">
    <property type="entry name" value="Winged helix' DNA-binding domain"/>
    <property type="match status" value="1"/>
</dbReference>